<dbReference type="Proteomes" id="UP001207468">
    <property type="component" value="Unassembled WGS sequence"/>
</dbReference>
<evidence type="ECO:0000313" key="2">
    <source>
        <dbReference type="Proteomes" id="UP001207468"/>
    </source>
</evidence>
<protein>
    <submittedName>
        <fullName evidence="1">Uncharacterized protein</fullName>
    </submittedName>
</protein>
<name>A0ACC0TVH5_9AGAM</name>
<gene>
    <name evidence="1" type="ORF">F5148DRAFT_987247</name>
</gene>
<sequence>MPSTTSAPECPICLDKFRNPVAPPCGHLACDSCITVHARQSPNPYQATCPTCRAPFPTVLVDLSVIPKKYHVFVSQPLRRVYLGNWEDSNSQTSIDDLRLENATLNAHIVALRCENEIISRQLLATQGSFSRLIAVERDARSTIDELTEDLEEAHLALDEANEEAMLALEEAEEKERRANAKLAKLRAEYDALKAG</sequence>
<evidence type="ECO:0000313" key="1">
    <source>
        <dbReference type="EMBL" id="KAI9450073.1"/>
    </source>
</evidence>
<proteinExistence type="predicted"/>
<reference evidence="1" key="1">
    <citation type="submission" date="2021-03" db="EMBL/GenBank/DDBJ databases">
        <title>Evolutionary priming and transition to the ectomycorrhizal habit in an iconic lineage of mushroom-forming fungi: is preadaptation a requirement?</title>
        <authorList>
            <consortium name="DOE Joint Genome Institute"/>
            <person name="Looney B.P."/>
            <person name="Miyauchi S."/>
            <person name="Morin E."/>
            <person name="Drula E."/>
            <person name="Courty P.E."/>
            <person name="Chicoki N."/>
            <person name="Fauchery L."/>
            <person name="Kohler A."/>
            <person name="Kuo A."/>
            <person name="LaButti K."/>
            <person name="Pangilinan J."/>
            <person name="Lipzen A."/>
            <person name="Riley R."/>
            <person name="Andreopoulos W."/>
            <person name="He G."/>
            <person name="Johnson J."/>
            <person name="Barry K.W."/>
            <person name="Grigoriev I.V."/>
            <person name="Nagy L."/>
            <person name="Hibbett D."/>
            <person name="Henrissat B."/>
            <person name="Matheny P.B."/>
            <person name="Labbe J."/>
            <person name="Martin A.F."/>
        </authorList>
    </citation>
    <scope>NUCLEOTIDE SEQUENCE</scope>
    <source>
        <strain evidence="1">BPL698</strain>
    </source>
</reference>
<keyword evidence="2" id="KW-1185">Reference proteome</keyword>
<dbReference type="EMBL" id="JAGFNK010000454">
    <property type="protein sequence ID" value="KAI9450073.1"/>
    <property type="molecule type" value="Genomic_DNA"/>
</dbReference>
<comment type="caution">
    <text evidence="1">The sequence shown here is derived from an EMBL/GenBank/DDBJ whole genome shotgun (WGS) entry which is preliminary data.</text>
</comment>
<accession>A0ACC0TVH5</accession>
<organism evidence="1 2">
    <name type="scientific">Russula earlei</name>
    <dbReference type="NCBI Taxonomy" id="71964"/>
    <lineage>
        <taxon>Eukaryota</taxon>
        <taxon>Fungi</taxon>
        <taxon>Dikarya</taxon>
        <taxon>Basidiomycota</taxon>
        <taxon>Agaricomycotina</taxon>
        <taxon>Agaricomycetes</taxon>
        <taxon>Russulales</taxon>
        <taxon>Russulaceae</taxon>
        <taxon>Russula</taxon>
    </lineage>
</organism>